<sequence length="393" mass="43290">MLMSRKPSALIVGTGIGGLSCAIALKKIGWSVRLFEKTDSLRATGSGLSVMSNASSAMKKLLDIDLGLKNYGAEVRNFEIRHSSGLLLKRLPVQKISDEQGAPSICISRENLQRALLDQLGDADISFGKRITGYNETNDAVHINFEDGTVSSGDIIVGADGFYSAIRDAIGTESIIQEAGYICWLALVKYSHPKITPGYVAHYWGRGKRMGIVDIGDGWVYWWGTANMSNDDAKKWKGTNRDVAEFYAGWPDLVQDIINSTDSESIITVDAKDRTFPENWTKGRVTLLGDAAHPMLTSLGQGAGISIEDAAVLGYVLKNTEDYSAALRRYEAIRQPRARAIVNTSRSLSDIEQHDRFFPCLERDVGMLLTSKKSMRKRLQESLLFDDLAIQAQ</sequence>
<accession>A0AAJ1J3P4</accession>
<dbReference type="InterPro" id="IPR036188">
    <property type="entry name" value="FAD/NAD-bd_sf"/>
</dbReference>
<dbReference type="Proteomes" id="UP001222434">
    <property type="component" value="Unassembled WGS sequence"/>
</dbReference>
<keyword evidence="6" id="KW-0503">Monooxygenase</keyword>
<dbReference type="InterPro" id="IPR002938">
    <property type="entry name" value="FAD-bd"/>
</dbReference>
<comment type="caution">
    <text evidence="6">The sequence shown here is derived from an EMBL/GenBank/DDBJ whole genome shotgun (WGS) entry which is preliminary data.</text>
</comment>
<dbReference type="RefSeq" id="WP_274711393.1">
    <property type="nucleotide sequence ID" value="NZ_JAILSO010000003.1"/>
</dbReference>
<organism evidence="6 7">
    <name type="scientific">Xenorhabdus bovienii</name>
    <name type="common">Xenorhabdus nematophila subsp. bovienii</name>
    <dbReference type="NCBI Taxonomy" id="40576"/>
    <lineage>
        <taxon>Bacteria</taxon>
        <taxon>Pseudomonadati</taxon>
        <taxon>Pseudomonadota</taxon>
        <taxon>Gammaproteobacteria</taxon>
        <taxon>Enterobacterales</taxon>
        <taxon>Morganellaceae</taxon>
        <taxon>Xenorhabdus</taxon>
    </lineage>
</organism>
<evidence type="ECO:0000256" key="4">
    <source>
        <dbReference type="ARBA" id="ARBA00023002"/>
    </source>
</evidence>
<name>A0AAJ1J3P4_XENBV</name>
<dbReference type="GO" id="GO:0004497">
    <property type="term" value="F:monooxygenase activity"/>
    <property type="evidence" value="ECO:0007669"/>
    <property type="project" value="UniProtKB-KW"/>
</dbReference>
<proteinExistence type="predicted"/>
<protein>
    <submittedName>
        <fullName evidence="6">FAD-dependent monooxygenase</fullName>
    </submittedName>
</protein>
<dbReference type="GO" id="GO:0071949">
    <property type="term" value="F:FAD binding"/>
    <property type="evidence" value="ECO:0007669"/>
    <property type="project" value="InterPro"/>
</dbReference>
<feature type="domain" description="FAD-binding" evidence="5">
    <location>
        <begin position="9"/>
        <end position="344"/>
    </location>
</feature>
<dbReference type="Gene3D" id="3.50.50.60">
    <property type="entry name" value="FAD/NAD(P)-binding domain"/>
    <property type="match status" value="1"/>
</dbReference>
<dbReference type="SUPFAM" id="SSF51905">
    <property type="entry name" value="FAD/NAD(P)-binding domain"/>
    <property type="match status" value="1"/>
</dbReference>
<evidence type="ECO:0000259" key="5">
    <source>
        <dbReference type="Pfam" id="PF01494"/>
    </source>
</evidence>
<comment type="cofactor">
    <cofactor evidence="1">
        <name>FAD</name>
        <dbReference type="ChEBI" id="CHEBI:57692"/>
    </cofactor>
</comment>
<dbReference type="PANTHER" id="PTHR46496:SF1">
    <property type="entry name" value="ZEAXANTHIN EPOXIDASE, CHLOROPLASTIC"/>
    <property type="match status" value="1"/>
</dbReference>
<evidence type="ECO:0000256" key="1">
    <source>
        <dbReference type="ARBA" id="ARBA00001974"/>
    </source>
</evidence>
<keyword evidence="4" id="KW-0560">Oxidoreductase</keyword>
<dbReference type="EMBL" id="JAILSO010000003">
    <property type="protein sequence ID" value="MDE1476912.1"/>
    <property type="molecule type" value="Genomic_DNA"/>
</dbReference>
<dbReference type="AlphaFoldDB" id="A0AAJ1J3P4"/>
<dbReference type="Pfam" id="PF01494">
    <property type="entry name" value="FAD_binding_3"/>
    <property type="match status" value="1"/>
</dbReference>
<reference evidence="6" key="2">
    <citation type="journal article" date="2022" name="J. Evol. Biol.">
        <title>Pre- and post-association barriers to host switching in sympatric mutualists.</title>
        <authorList>
            <person name="Dinges Z.M."/>
            <person name="Phillips R.K."/>
            <person name="Lively C.M."/>
            <person name="Bashey F."/>
        </authorList>
    </citation>
    <scope>NUCLEOTIDE SEQUENCE</scope>
    <source>
        <strain evidence="6">MC_266_E_2016</strain>
    </source>
</reference>
<keyword evidence="3" id="KW-0274">FAD</keyword>
<dbReference type="PROSITE" id="PS51257">
    <property type="entry name" value="PROKAR_LIPOPROTEIN"/>
    <property type="match status" value="1"/>
</dbReference>
<evidence type="ECO:0000256" key="2">
    <source>
        <dbReference type="ARBA" id="ARBA00022630"/>
    </source>
</evidence>
<dbReference type="PRINTS" id="PR00420">
    <property type="entry name" value="RNGMNOXGNASE"/>
</dbReference>
<evidence type="ECO:0000313" key="7">
    <source>
        <dbReference type="Proteomes" id="UP001222434"/>
    </source>
</evidence>
<gene>
    <name evidence="6" type="ORF">KKJ01_01305</name>
</gene>
<keyword evidence="2" id="KW-0285">Flavoprotein</keyword>
<evidence type="ECO:0000256" key="3">
    <source>
        <dbReference type="ARBA" id="ARBA00022827"/>
    </source>
</evidence>
<evidence type="ECO:0000313" key="6">
    <source>
        <dbReference type="EMBL" id="MDE1476912.1"/>
    </source>
</evidence>
<reference evidence="6" key="1">
    <citation type="submission" date="2021-08" db="EMBL/GenBank/DDBJ databases">
        <authorList>
            <person name="Papudeshi B."/>
            <person name="Bashey-Visser F."/>
        </authorList>
    </citation>
    <scope>NUCLEOTIDE SEQUENCE</scope>
    <source>
        <strain evidence="6">MC_266_E_2016</strain>
    </source>
</reference>
<dbReference type="PANTHER" id="PTHR46496">
    <property type="match status" value="1"/>
</dbReference>